<keyword evidence="3" id="KW-1185">Reference proteome</keyword>
<dbReference type="AlphaFoldDB" id="A0AAV9JLT6"/>
<dbReference type="SUPFAM" id="SSF48264">
    <property type="entry name" value="Cytochrome P450"/>
    <property type="match status" value="1"/>
</dbReference>
<accession>A0AAV9JLT6</accession>
<gene>
    <name evidence="2" type="ORF">LTR36_002146</name>
</gene>
<dbReference type="Gene3D" id="1.10.630.10">
    <property type="entry name" value="Cytochrome P450"/>
    <property type="match status" value="1"/>
</dbReference>
<dbReference type="Proteomes" id="UP001324427">
    <property type="component" value="Unassembled WGS sequence"/>
</dbReference>
<dbReference type="GO" id="GO:0020037">
    <property type="term" value="F:heme binding"/>
    <property type="evidence" value="ECO:0007669"/>
    <property type="project" value="InterPro"/>
</dbReference>
<dbReference type="GO" id="GO:0004497">
    <property type="term" value="F:monooxygenase activity"/>
    <property type="evidence" value="ECO:0007669"/>
    <property type="project" value="InterPro"/>
</dbReference>
<evidence type="ECO:0000313" key="3">
    <source>
        <dbReference type="Proteomes" id="UP001324427"/>
    </source>
</evidence>
<comment type="caution">
    <text evidence="2">The sequence shown here is derived from an EMBL/GenBank/DDBJ whole genome shotgun (WGS) entry which is preliminary data.</text>
</comment>
<protein>
    <submittedName>
        <fullName evidence="2">Uncharacterized protein</fullName>
    </submittedName>
</protein>
<organism evidence="2 3">
    <name type="scientific">Oleoguttula mirabilis</name>
    <dbReference type="NCBI Taxonomy" id="1507867"/>
    <lineage>
        <taxon>Eukaryota</taxon>
        <taxon>Fungi</taxon>
        <taxon>Dikarya</taxon>
        <taxon>Ascomycota</taxon>
        <taxon>Pezizomycotina</taxon>
        <taxon>Dothideomycetes</taxon>
        <taxon>Dothideomycetidae</taxon>
        <taxon>Mycosphaerellales</taxon>
        <taxon>Teratosphaeriaceae</taxon>
        <taxon>Oleoguttula</taxon>
    </lineage>
</organism>
<sequence length="256" mass="27756">MGLPPRAPGFFRQWALEYGEIFRIRVGWHDWVVVNSLHAMKEILDKQSISTSSEMPPTADDVHGALAIQTKFLEGHGWFYRGSCSAGCRGEESEERSITIALFPRPIPMRLPVSSPLTGAKSICGCILLLGSFKRRQISPTVILSRSAPSVATWLKPASSVASSTAARESIPTFFLERYISVDGVAAVSRSRRRSRISTSVGDARPESADKDVSELVESGGVDSSQEAVGRYGTGGWAAERSAVSLTDPSARSNRQ</sequence>
<proteinExistence type="predicted"/>
<dbReference type="InterPro" id="IPR036396">
    <property type="entry name" value="Cyt_P450_sf"/>
</dbReference>
<evidence type="ECO:0000313" key="2">
    <source>
        <dbReference type="EMBL" id="KAK4546469.1"/>
    </source>
</evidence>
<dbReference type="GO" id="GO:0005506">
    <property type="term" value="F:iron ion binding"/>
    <property type="evidence" value="ECO:0007669"/>
    <property type="project" value="InterPro"/>
</dbReference>
<reference evidence="2 3" key="1">
    <citation type="submission" date="2021-11" db="EMBL/GenBank/DDBJ databases">
        <title>Black yeast isolated from Biological Soil Crust.</title>
        <authorList>
            <person name="Kurbessoian T."/>
        </authorList>
    </citation>
    <scope>NUCLEOTIDE SEQUENCE [LARGE SCALE GENOMIC DNA]</scope>
    <source>
        <strain evidence="2 3">CCFEE 5522</strain>
    </source>
</reference>
<dbReference type="EMBL" id="JAVFHQ010000015">
    <property type="protein sequence ID" value="KAK4546469.1"/>
    <property type="molecule type" value="Genomic_DNA"/>
</dbReference>
<feature type="region of interest" description="Disordered" evidence="1">
    <location>
        <begin position="195"/>
        <end position="233"/>
    </location>
</feature>
<feature type="compositionally biased region" description="Basic and acidic residues" evidence="1">
    <location>
        <begin position="204"/>
        <end position="214"/>
    </location>
</feature>
<dbReference type="GO" id="GO:0016705">
    <property type="term" value="F:oxidoreductase activity, acting on paired donors, with incorporation or reduction of molecular oxygen"/>
    <property type="evidence" value="ECO:0007669"/>
    <property type="project" value="InterPro"/>
</dbReference>
<name>A0AAV9JLT6_9PEZI</name>
<evidence type="ECO:0000256" key="1">
    <source>
        <dbReference type="SAM" id="MobiDB-lite"/>
    </source>
</evidence>